<dbReference type="PRINTS" id="PR00081">
    <property type="entry name" value="GDHRDH"/>
</dbReference>
<dbReference type="Gene3D" id="3.40.50.720">
    <property type="entry name" value="NAD(P)-binding Rossmann-like Domain"/>
    <property type="match status" value="1"/>
</dbReference>
<name>A0ABQ6AA93_9PROT</name>
<keyword evidence="2" id="KW-0560">Oxidoreductase</keyword>
<dbReference type="Proteomes" id="UP001156641">
    <property type="component" value="Unassembled WGS sequence"/>
</dbReference>
<evidence type="ECO:0000313" key="5">
    <source>
        <dbReference type="Proteomes" id="UP001156641"/>
    </source>
</evidence>
<accession>A0ABQ6AA93</accession>
<evidence type="ECO:0000256" key="2">
    <source>
        <dbReference type="ARBA" id="ARBA00023002"/>
    </source>
</evidence>
<dbReference type="InterPro" id="IPR002347">
    <property type="entry name" value="SDR_fam"/>
</dbReference>
<comment type="similarity">
    <text evidence="1">Belongs to the short-chain dehydrogenases/reductases (SDR) family.</text>
</comment>
<dbReference type="EMBL" id="BSOS01000059">
    <property type="protein sequence ID" value="GLR67158.1"/>
    <property type="molecule type" value="Genomic_DNA"/>
</dbReference>
<feature type="domain" description="Ketoreductase" evidence="3">
    <location>
        <begin position="7"/>
        <end position="184"/>
    </location>
</feature>
<comment type="caution">
    <text evidence="4">The sequence shown here is derived from an EMBL/GenBank/DDBJ whole genome shotgun (WGS) entry which is preliminary data.</text>
</comment>
<sequence>MKQMAGKIAIITGGTQGLGAAIARLFAERGAQGLVICGRSRGKGEAQAAKIKTETGVEVRFVAADLANVEDCRTVVAQADAAFGRVDVLVNAAAVTDRGTILDTSPELFDHMFAVNVRAPFFLMQEALKIMKREKTEGAIVNICSMSALAGQPFISAYCASKGALATLTRNTAYAVLRNRIKVNALNIGWMATEGEDQIQMKYHGGNPNWRAEAEAGQPFGRLLDPLEVARAVAFLSSAESGLMTGSVVNFDQSIWGAYDESPAPAAAL</sequence>
<dbReference type="PANTHER" id="PTHR42760:SF133">
    <property type="entry name" value="3-OXOACYL-[ACYL-CARRIER-PROTEIN] REDUCTASE"/>
    <property type="match status" value="1"/>
</dbReference>
<dbReference type="SUPFAM" id="SSF51735">
    <property type="entry name" value="NAD(P)-binding Rossmann-fold domains"/>
    <property type="match status" value="1"/>
</dbReference>
<dbReference type="NCBIfam" id="NF004847">
    <property type="entry name" value="PRK06198.1"/>
    <property type="match status" value="1"/>
</dbReference>
<evidence type="ECO:0000313" key="4">
    <source>
        <dbReference type="EMBL" id="GLR67158.1"/>
    </source>
</evidence>
<dbReference type="CDD" id="cd05233">
    <property type="entry name" value="SDR_c"/>
    <property type="match status" value="1"/>
</dbReference>
<dbReference type="PANTHER" id="PTHR42760">
    <property type="entry name" value="SHORT-CHAIN DEHYDROGENASES/REDUCTASES FAMILY MEMBER"/>
    <property type="match status" value="1"/>
</dbReference>
<reference evidence="5" key="1">
    <citation type="journal article" date="2019" name="Int. J. Syst. Evol. Microbiol.">
        <title>The Global Catalogue of Microorganisms (GCM) 10K type strain sequencing project: providing services to taxonomists for standard genome sequencing and annotation.</title>
        <authorList>
            <consortium name="The Broad Institute Genomics Platform"/>
            <consortium name="The Broad Institute Genome Sequencing Center for Infectious Disease"/>
            <person name="Wu L."/>
            <person name="Ma J."/>
        </authorList>
    </citation>
    <scope>NUCLEOTIDE SEQUENCE [LARGE SCALE GENOMIC DNA]</scope>
    <source>
        <strain evidence="5">NBRC 112502</strain>
    </source>
</reference>
<protein>
    <submittedName>
        <fullName evidence="4">Short-chain dehydrogenase</fullName>
    </submittedName>
</protein>
<dbReference type="PRINTS" id="PR00080">
    <property type="entry name" value="SDRFAMILY"/>
</dbReference>
<dbReference type="PROSITE" id="PS00061">
    <property type="entry name" value="ADH_SHORT"/>
    <property type="match status" value="1"/>
</dbReference>
<dbReference type="InterPro" id="IPR057326">
    <property type="entry name" value="KR_dom"/>
</dbReference>
<proteinExistence type="inferred from homology"/>
<keyword evidence="5" id="KW-1185">Reference proteome</keyword>
<organism evidence="4 5">
    <name type="scientific">Acidocella aquatica</name>
    <dbReference type="NCBI Taxonomy" id="1922313"/>
    <lineage>
        <taxon>Bacteria</taxon>
        <taxon>Pseudomonadati</taxon>
        <taxon>Pseudomonadota</taxon>
        <taxon>Alphaproteobacteria</taxon>
        <taxon>Acetobacterales</taxon>
        <taxon>Acidocellaceae</taxon>
        <taxon>Acidocella</taxon>
    </lineage>
</organism>
<gene>
    <name evidence="4" type="ORF">GCM10010909_18390</name>
</gene>
<dbReference type="InterPro" id="IPR020904">
    <property type="entry name" value="Sc_DH/Rdtase_CS"/>
</dbReference>
<dbReference type="Pfam" id="PF13561">
    <property type="entry name" value="adh_short_C2"/>
    <property type="match status" value="1"/>
</dbReference>
<evidence type="ECO:0000259" key="3">
    <source>
        <dbReference type="SMART" id="SM00822"/>
    </source>
</evidence>
<dbReference type="InterPro" id="IPR036291">
    <property type="entry name" value="NAD(P)-bd_dom_sf"/>
</dbReference>
<dbReference type="SMART" id="SM00822">
    <property type="entry name" value="PKS_KR"/>
    <property type="match status" value="1"/>
</dbReference>
<evidence type="ECO:0000256" key="1">
    <source>
        <dbReference type="ARBA" id="ARBA00006484"/>
    </source>
</evidence>